<gene>
    <name evidence="1" type="ORF">OPV22_014349</name>
</gene>
<organism evidence="1 2">
    <name type="scientific">Ensete ventricosum</name>
    <name type="common">Abyssinian banana</name>
    <name type="synonym">Musa ensete</name>
    <dbReference type="NCBI Taxonomy" id="4639"/>
    <lineage>
        <taxon>Eukaryota</taxon>
        <taxon>Viridiplantae</taxon>
        <taxon>Streptophyta</taxon>
        <taxon>Embryophyta</taxon>
        <taxon>Tracheophyta</taxon>
        <taxon>Spermatophyta</taxon>
        <taxon>Magnoliopsida</taxon>
        <taxon>Liliopsida</taxon>
        <taxon>Zingiberales</taxon>
        <taxon>Musaceae</taxon>
        <taxon>Ensete</taxon>
    </lineage>
</organism>
<sequence length="93" mass="10167">MRLKAVCCLHDTVDPGWGCSARLDLGRVVWVKAVTISVAVSIIQRLPSVRTAQETAFPSLDLVIEIRRKRKTSCASANAQFVQPLSYINLVAG</sequence>
<proteinExistence type="predicted"/>
<accession>A0AAV8R9I9</accession>
<dbReference type="Proteomes" id="UP001222027">
    <property type="component" value="Unassembled WGS sequence"/>
</dbReference>
<evidence type="ECO:0000313" key="2">
    <source>
        <dbReference type="Proteomes" id="UP001222027"/>
    </source>
</evidence>
<reference evidence="1 2" key="1">
    <citation type="submission" date="2022-12" db="EMBL/GenBank/DDBJ databases">
        <title>Chromosome-scale assembly of the Ensete ventricosum genome.</title>
        <authorList>
            <person name="Dussert Y."/>
            <person name="Stocks J."/>
            <person name="Wendawek A."/>
            <person name="Woldeyes F."/>
            <person name="Nichols R.A."/>
            <person name="Borrell J.S."/>
        </authorList>
    </citation>
    <scope>NUCLEOTIDE SEQUENCE [LARGE SCALE GENOMIC DNA]</scope>
    <source>
        <strain evidence="2">cv. Maze</strain>
        <tissue evidence="1">Seeds</tissue>
    </source>
</reference>
<keyword evidence="2" id="KW-1185">Reference proteome</keyword>
<evidence type="ECO:0000313" key="1">
    <source>
        <dbReference type="EMBL" id="KAJ8492628.1"/>
    </source>
</evidence>
<dbReference type="AlphaFoldDB" id="A0AAV8R9I9"/>
<comment type="caution">
    <text evidence="1">The sequence shown here is derived from an EMBL/GenBank/DDBJ whole genome shotgun (WGS) entry which is preliminary data.</text>
</comment>
<dbReference type="EMBL" id="JAQQAF010000004">
    <property type="protein sequence ID" value="KAJ8492628.1"/>
    <property type="molecule type" value="Genomic_DNA"/>
</dbReference>
<name>A0AAV8R9I9_ENSVE</name>
<protein>
    <submittedName>
        <fullName evidence="1">Uncharacterized protein</fullName>
    </submittedName>
</protein>